<feature type="domain" description="RuvB-like AAA-lid" evidence="6">
    <location>
        <begin position="641"/>
        <end position="679"/>
    </location>
</feature>
<dbReference type="PROSITE" id="PS51375">
    <property type="entry name" value="PPR"/>
    <property type="match status" value="4"/>
</dbReference>
<comment type="caution">
    <text evidence="7">The sequence shown here is derived from an EMBL/GenBank/DDBJ whole genome shotgun (WGS) entry which is preliminary data.</text>
</comment>
<protein>
    <recommendedName>
        <fullName evidence="9">Pentacotripeptide-repeat region of PRORP domain-containing protein</fullName>
    </recommendedName>
</protein>
<dbReference type="NCBIfam" id="TIGR00756">
    <property type="entry name" value="PPR"/>
    <property type="match status" value="3"/>
</dbReference>
<feature type="repeat" description="PPR" evidence="3">
    <location>
        <begin position="433"/>
        <end position="467"/>
    </location>
</feature>
<feature type="region of interest" description="Disordered" evidence="4">
    <location>
        <begin position="28"/>
        <end position="52"/>
    </location>
</feature>
<gene>
    <name evidence="7" type="ORF">C1H46_012982</name>
</gene>
<dbReference type="GO" id="GO:0005524">
    <property type="term" value="F:ATP binding"/>
    <property type="evidence" value="ECO:0007669"/>
    <property type="project" value="InterPro"/>
</dbReference>
<organism evidence="7 8">
    <name type="scientific">Malus baccata</name>
    <name type="common">Siberian crab apple</name>
    <name type="synonym">Pyrus baccata</name>
    <dbReference type="NCBI Taxonomy" id="106549"/>
    <lineage>
        <taxon>Eukaryota</taxon>
        <taxon>Viridiplantae</taxon>
        <taxon>Streptophyta</taxon>
        <taxon>Embryophyta</taxon>
        <taxon>Tracheophyta</taxon>
        <taxon>Spermatophyta</taxon>
        <taxon>Magnoliopsida</taxon>
        <taxon>eudicotyledons</taxon>
        <taxon>Gunneridae</taxon>
        <taxon>Pentapetalae</taxon>
        <taxon>rosids</taxon>
        <taxon>fabids</taxon>
        <taxon>Rosales</taxon>
        <taxon>Rosaceae</taxon>
        <taxon>Amygdaloideae</taxon>
        <taxon>Maleae</taxon>
        <taxon>Malus</taxon>
    </lineage>
</organism>
<dbReference type="Gene3D" id="1.25.40.10">
    <property type="entry name" value="Tetratricopeptide repeat domain"/>
    <property type="match status" value="2"/>
</dbReference>
<evidence type="ECO:0000256" key="4">
    <source>
        <dbReference type="SAM" id="MobiDB-lite"/>
    </source>
</evidence>
<keyword evidence="2" id="KW-0677">Repeat</keyword>
<feature type="region of interest" description="Disordered" evidence="4">
    <location>
        <begin position="98"/>
        <end position="119"/>
    </location>
</feature>
<accession>A0A540MRK5</accession>
<dbReference type="Gene3D" id="1.10.8.60">
    <property type="match status" value="1"/>
</dbReference>
<evidence type="ECO:0000256" key="1">
    <source>
        <dbReference type="ARBA" id="ARBA00007626"/>
    </source>
</evidence>
<dbReference type="InterPro" id="IPR010339">
    <property type="entry name" value="TIP49_P-loop"/>
</dbReference>
<evidence type="ECO:0000313" key="8">
    <source>
        <dbReference type="Proteomes" id="UP000315295"/>
    </source>
</evidence>
<dbReference type="EMBL" id="VIEB01000195">
    <property type="protein sequence ID" value="TQE01401.1"/>
    <property type="molecule type" value="Genomic_DNA"/>
</dbReference>
<evidence type="ECO:0000313" key="7">
    <source>
        <dbReference type="EMBL" id="TQE01401.1"/>
    </source>
</evidence>
<evidence type="ECO:0000256" key="2">
    <source>
        <dbReference type="ARBA" id="ARBA00022737"/>
    </source>
</evidence>
<dbReference type="InterPro" id="IPR011990">
    <property type="entry name" value="TPR-like_helical_dom_sf"/>
</dbReference>
<evidence type="ECO:0000259" key="6">
    <source>
        <dbReference type="Pfam" id="PF17856"/>
    </source>
</evidence>
<sequence>MQMFRRFSNSHNLDSFLSQSIPPFHSPIVPPKTLVSHEPSPPGNFSNSNLPHTEAASSSLSSLISLFGSTPSSQNCQSLLTIYSLKHQCHGRVQPFSTAPSDVFESSSPPGASGSDEGDRFGNVVIDGIRPDETSNQVLEIIDMIRMGESDLKSKLNSMNVSLSPASITRVFEVLNSEKVPALCFFDWIRDSQPIGCYGNEICSLVIDNCGRVGDYTAMLQILKDFQSEEIRLTQKAFGFISPNKASVVKMVEVLNKVGGLCRATGVLSLIEMVSVKGLFEMAEFVMKKTERKRCYYIIMIRETCRRRNFGRAFDMLDEMRQAGCDPDAKTYNYLLSSLCKNHKFAEATKLYEEMLERNCKPDGITYEIFIFYLFKVGNLDFARQLFDRMILEGIKPRVSTHAAFVKGYFNLRRYKEAYNYVVDLAAKDSFSSSSVYSLLARLYMKEGNVVVAQNILTEMINKGFRPDYSVYVRVLKRLSKSGRSGLAEDLESRLPSGVCLPVCSFPVEVLKSPIIEPPIVEVIPKSIFARLNTNQLNFLAIRIKTFYRLISWCVGLEFPKEEKVQLMLYVFACNISWIIVEWREELRKGRQRLFQVFSLLMRTTTRGTNYRSPRGIPVDLLDRLRIVTTHPYTEAEIHKILETRCQEVEMSEEARHLLTKIGVDASLRYAIHLITASAL</sequence>
<evidence type="ECO:0008006" key="9">
    <source>
        <dbReference type="Google" id="ProtNLM"/>
    </source>
</evidence>
<dbReference type="STRING" id="106549.A0A540MRK5"/>
<dbReference type="Pfam" id="PF13041">
    <property type="entry name" value="PPR_2"/>
    <property type="match status" value="1"/>
</dbReference>
<comment type="similarity">
    <text evidence="1">Belongs to the PPR family. P subfamily.</text>
</comment>
<feature type="repeat" description="PPR" evidence="3">
    <location>
        <begin position="293"/>
        <end position="327"/>
    </location>
</feature>
<dbReference type="PANTHER" id="PTHR47936:SF3">
    <property type="entry name" value="PENTACOTRIPEPTIDE-REPEAT REGION OF PRORP DOMAIN-CONTAINING PROTEIN"/>
    <property type="match status" value="1"/>
</dbReference>
<evidence type="ECO:0000259" key="5">
    <source>
        <dbReference type="Pfam" id="PF06068"/>
    </source>
</evidence>
<feature type="compositionally biased region" description="Polar residues" evidence="4">
    <location>
        <begin position="98"/>
        <end position="110"/>
    </location>
</feature>
<proteinExistence type="inferred from homology"/>
<dbReference type="Pfam" id="PF06068">
    <property type="entry name" value="TIP49"/>
    <property type="match status" value="1"/>
</dbReference>
<feature type="domain" description="TIP49 P-loop" evidence="5">
    <location>
        <begin position="604"/>
        <end position="635"/>
    </location>
</feature>
<feature type="repeat" description="PPR" evidence="3">
    <location>
        <begin position="328"/>
        <end position="362"/>
    </location>
</feature>
<dbReference type="SUPFAM" id="SSF48452">
    <property type="entry name" value="TPR-like"/>
    <property type="match status" value="1"/>
</dbReference>
<dbReference type="Pfam" id="PF17856">
    <property type="entry name" value="TIP49_C"/>
    <property type="match status" value="1"/>
</dbReference>
<dbReference type="Pfam" id="PF01535">
    <property type="entry name" value="PPR"/>
    <property type="match status" value="2"/>
</dbReference>
<dbReference type="AlphaFoldDB" id="A0A540MRK5"/>
<dbReference type="InterPro" id="IPR041048">
    <property type="entry name" value="RuvB-like_C"/>
</dbReference>
<dbReference type="InterPro" id="IPR002885">
    <property type="entry name" value="PPR_rpt"/>
</dbReference>
<reference evidence="7 8" key="1">
    <citation type="journal article" date="2019" name="G3 (Bethesda)">
        <title>Sequencing of a Wild Apple (Malus baccata) Genome Unravels the Differences Between Cultivated and Wild Apple Species Regarding Disease Resistance and Cold Tolerance.</title>
        <authorList>
            <person name="Chen X."/>
        </authorList>
    </citation>
    <scope>NUCLEOTIDE SEQUENCE [LARGE SCALE GENOMIC DNA]</scope>
    <source>
        <strain evidence="8">cv. Shandingzi</strain>
        <tissue evidence="7">Leaves</tissue>
    </source>
</reference>
<keyword evidence="8" id="KW-1185">Reference proteome</keyword>
<name>A0A540MRK5_MALBA</name>
<dbReference type="SUPFAM" id="SSF52540">
    <property type="entry name" value="P-loop containing nucleoside triphosphate hydrolases"/>
    <property type="match status" value="1"/>
</dbReference>
<evidence type="ECO:0000256" key="3">
    <source>
        <dbReference type="PROSITE-ProRule" id="PRU00708"/>
    </source>
</evidence>
<dbReference type="PANTHER" id="PTHR47936">
    <property type="entry name" value="PPR_LONG DOMAIN-CONTAINING PROTEIN"/>
    <property type="match status" value="1"/>
</dbReference>
<dbReference type="Proteomes" id="UP000315295">
    <property type="component" value="Unassembled WGS sequence"/>
</dbReference>
<feature type="repeat" description="PPR" evidence="3">
    <location>
        <begin position="363"/>
        <end position="397"/>
    </location>
</feature>
<dbReference type="InterPro" id="IPR027417">
    <property type="entry name" value="P-loop_NTPase"/>
</dbReference>